<dbReference type="InterPro" id="IPR034137">
    <property type="entry name" value="TOPRIM_RecR"/>
</dbReference>
<proteinExistence type="inferred from homology"/>
<dbReference type="InterPro" id="IPR006171">
    <property type="entry name" value="TOPRIM_dom"/>
</dbReference>
<dbReference type="EMBL" id="PEZZ01000019">
    <property type="protein sequence ID" value="PIS05141.1"/>
    <property type="molecule type" value="Genomic_DNA"/>
</dbReference>
<feature type="zinc finger region" description="C4-type" evidence="7">
    <location>
        <begin position="57"/>
        <end position="72"/>
    </location>
</feature>
<dbReference type="Pfam" id="PF21175">
    <property type="entry name" value="RecR_C"/>
    <property type="match status" value="1"/>
</dbReference>
<reference evidence="10" key="1">
    <citation type="submission" date="2017-09" db="EMBL/GenBank/DDBJ databases">
        <title>Depth-based differentiation of microbial function through sediment-hosted aquifers and enrichment of novel symbionts in the deep terrestrial subsurface.</title>
        <authorList>
            <person name="Probst A.J."/>
            <person name="Ladd B."/>
            <person name="Jarett J.K."/>
            <person name="Geller-Mcgrath D.E."/>
            <person name="Sieber C.M.K."/>
            <person name="Emerson J.B."/>
            <person name="Anantharaman K."/>
            <person name="Thomas B.C."/>
            <person name="Malmstrom R."/>
            <person name="Stieglmeier M."/>
            <person name="Klingl A."/>
            <person name="Woyke T."/>
            <person name="Ryan C.M."/>
            <person name="Banfield J.F."/>
        </authorList>
    </citation>
    <scope>NUCLEOTIDE SEQUENCE [LARGE SCALE GENOMIC DNA]</scope>
</reference>
<accession>A0A2H0W3M7</accession>
<dbReference type="InterPro" id="IPR023627">
    <property type="entry name" value="Rcmb_RecR"/>
</dbReference>
<dbReference type="AlphaFoldDB" id="A0A2H0W3M7"/>
<name>A0A2H0W3M7_9BACT</name>
<evidence type="ECO:0000259" key="8">
    <source>
        <dbReference type="PROSITE" id="PS50880"/>
    </source>
</evidence>
<dbReference type="InterPro" id="IPR000093">
    <property type="entry name" value="DNA_Rcmb_RecR"/>
</dbReference>
<dbReference type="Gene3D" id="3.40.1360.10">
    <property type="match status" value="1"/>
</dbReference>
<dbReference type="Pfam" id="PF13662">
    <property type="entry name" value="Toprim_4"/>
    <property type="match status" value="1"/>
</dbReference>
<protein>
    <recommendedName>
        <fullName evidence="7">Recombination protein RecR</fullName>
    </recommendedName>
</protein>
<dbReference type="GO" id="GO:0003677">
    <property type="term" value="F:DNA binding"/>
    <property type="evidence" value="ECO:0007669"/>
    <property type="project" value="UniProtKB-UniRule"/>
</dbReference>
<keyword evidence="5 7" id="KW-0233">DNA recombination</keyword>
<dbReference type="Gene3D" id="1.10.8.420">
    <property type="entry name" value="RecR Domain 1"/>
    <property type="match status" value="1"/>
</dbReference>
<dbReference type="NCBIfam" id="TIGR00615">
    <property type="entry name" value="recR"/>
    <property type="match status" value="1"/>
</dbReference>
<keyword evidence="2 7" id="KW-0227">DNA damage</keyword>
<keyword evidence="6 7" id="KW-0234">DNA repair</keyword>
<evidence type="ECO:0000256" key="4">
    <source>
        <dbReference type="ARBA" id="ARBA00022833"/>
    </source>
</evidence>
<dbReference type="InterPro" id="IPR015967">
    <property type="entry name" value="Rcmb_RecR_Znf"/>
</dbReference>
<dbReference type="PANTHER" id="PTHR30446:SF0">
    <property type="entry name" value="RECOMBINATION PROTEIN RECR"/>
    <property type="match status" value="1"/>
</dbReference>
<dbReference type="HAMAP" id="MF_00017">
    <property type="entry name" value="RecR"/>
    <property type="match status" value="1"/>
</dbReference>
<dbReference type="PANTHER" id="PTHR30446">
    <property type="entry name" value="RECOMBINATION PROTEIN RECR"/>
    <property type="match status" value="1"/>
</dbReference>
<comment type="caution">
    <text evidence="9">The sequence shown here is derived from an EMBL/GenBank/DDBJ whole genome shotgun (WGS) entry which is preliminary data.</text>
</comment>
<evidence type="ECO:0000256" key="6">
    <source>
        <dbReference type="ARBA" id="ARBA00023204"/>
    </source>
</evidence>
<dbReference type="PROSITE" id="PS01300">
    <property type="entry name" value="RECR"/>
    <property type="match status" value="1"/>
</dbReference>
<dbReference type="PROSITE" id="PS50880">
    <property type="entry name" value="TOPRIM"/>
    <property type="match status" value="1"/>
</dbReference>
<evidence type="ECO:0000313" key="10">
    <source>
        <dbReference type="Proteomes" id="UP000230935"/>
    </source>
</evidence>
<dbReference type="Pfam" id="PF21176">
    <property type="entry name" value="RecR_HhH"/>
    <property type="match status" value="1"/>
</dbReference>
<evidence type="ECO:0000313" key="9">
    <source>
        <dbReference type="EMBL" id="PIS05141.1"/>
    </source>
</evidence>
<comment type="function">
    <text evidence="7">May play a role in DNA repair. It seems to be involved in an RecBC-independent recombinational process of DNA repair. It may act with RecF and RecO.</text>
</comment>
<keyword evidence="1 7" id="KW-0479">Metal-binding</keyword>
<dbReference type="Proteomes" id="UP000230935">
    <property type="component" value="Unassembled WGS sequence"/>
</dbReference>
<evidence type="ECO:0000256" key="5">
    <source>
        <dbReference type="ARBA" id="ARBA00023172"/>
    </source>
</evidence>
<evidence type="ECO:0000256" key="2">
    <source>
        <dbReference type="ARBA" id="ARBA00022763"/>
    </source>
</evidence>
<keyword evidence="4 7" id="KW-0862">Zinc</keyword>
<feature type="domain" description="Toprim" evidence="8">
    <location>
        <begin position="80"/>
        <end position="175"/>
    </location>
</feature>
<evidence type="ECO:0000256" key="1">
    <source>
        <dbReference type="ARBA" id="ARBA00022723"/>
    </source>
</evidence>
<evidence type="ECO:0000256" key="3">
    <source>
        <dbReference type="ARBA" id="ARBA00022771"/>
    </source>
</evidence>
<comment type="similarity">
    <text evidence="7">Belongs to the RecR family.</text>
</comment>
<sequence>MAYPKPIEKVIEHFSKLPGIGPKAAARFVFYLLKRDPAEIKAFAEDLGSLQKLTNRCEKCFIYTENKLCQFCTDATRDHKIICVVARPQDIIALESSGNYKGLYHNLDGLLNPLEGATPESTGIDKLIKRLKAEPAQEIILGFNPTIEGESTILYLAKALKPLNIKVTRLARGIPMNAELDHVDDITMESALKNRKEL</sequence>
<dbReference type="SUPFAM" id="SSF111304">
    <property type="entry name" value="Recombination protein RecR"/>
    <property type="match status" value="1"/>
</dbReference>
<gene>
    <name evidence="7" type="primary">recR</name>
    <name evidence="9" type="ORF">COT81_02695</name>
</gene>
<dbReference type="GO" id="GO:0006281">
    <property type="term" value="P:DNA repair"/>
    <property type="evidence" value="ECO:0007669"/>
    <property type="project" value="UniProtKB-UniRule"/>
</dbReference>
<dbReference type="CDD" id="cd01025">
    <property type="entry name" value="TOPRIM_recR"/>
    <property type="match status" value="1"/>
</dbReference>
<keyword evidence="3 7" id="KW-0863">Zinc-finger</keyword>
<organism evidence="9 10">
    <name type="scientific">Candidatus Buchananbacteria bacterium CG10_big_fil_rev_8_21_14_0_10_42_9</name>
    <dbReference type="NCBI Taxonomy" id="1974526"/>
    <lineage>
        <taxon>Bacteria</taxon>
        <taxon>Candidatus Buchananiibacteriota</taxon>
    </lineage>
</organism>
<dbReference type="GO" id="GO:0008270">
    <property type="term" value="F:zinc ion binding"/>
    <property type="evidence" value="ECO:0007669"/>
    <property type="project" value="UniProtKB-KW"/>
</dbReference>
<evidence type="ECO:0000256" key="7">
    <source>
        <dbReference type="HAMAP-Rule" id="MF_00017"/>
    </source>
</evidence>
<dbReference type="GO" id="GO:0006310">
    <property type="term" value="P:DNA recombination"/>
    <property type="evidence" value="ECO:0007669"/>
    <property type="project" value="UniProtKB-UniRule"/>
</dbReference>
<dbReference type="SMART" id="SM00493">
    <property type="entry name" value="TOPRIM"/>
    <property type="match status" value="1"/>
</dbReference>